<keyword evidence="4" id="KW-1185">Reference proteome</keyword>
<reference evidence="3" key="1">
    <citation type="submission" date="2022-10" db="EMBL/GenBank/DDBJ databases">
        <authorList>
            <person name="Yu W.X."/>
        </authorList>
    </citation>
    <scope>NUCLEOTIDE SEQUENCE</scope>
    <source>
        <strain evidence="3">AAT</strain>
    </source>
</reference>
<dbReference type="GO" id="GO:0010181">
    <property type="term" value="F:FMN binding"/>
    <property type="evidence" value="ECO:0007669"/>
    <property type="project" value="TreeGrafter"/>
</dbReference>
<dbReference type="GO" id="GO:0009055">
    <property type="term" value="F:electron transfer activity"/>
    <property type="evidence" value="ECO:0007669"/>
    <property type="project" value="TreeGrafter"/>
</dbReference>
<sequence length="169" mass="19089">MSKLVIVTHPNIEGSVVNSKWVSELEKYSDNIKLHSLYAKYPDLNIDVAAEQELLSQYDEIIFQFPLHWFGVPYALKQYMDQVLTYGWAFGPDGDKMKGKKIGFAVSTGGAQETYETMVSLEDLLKPVYVSFQYCGCEILPTHRLYGANQGITPEFVEENAKTYAASLL</sequence>
<keyword evidence="1" id="KW-0560">Oxidoreductase</keyword>
<protein>
    <submittedName>
        <fullName evidence="3">NAD(P)H-dependent oxidoreductase</fullName>
    </submittedName>
</protein>
<dbReference type="SUPFAM" id="SSF52218">
    <property type="entry name" value="Flavoproteins"/>
    <property type="match status" value="1"/>
</dbReference>
<dbReference type="PANTHER" id="PTHR47307:SF1">
    <property type="entry name" value="GLUTATHIONE-REGULATED POTASSIUM-EFFLUX SYSTEM ANCILLARY PROTEIN KEFG"/>
    <property type="match status" value="1"/>
</dbReference>
<evidence type="ECO:0000256" key="1">
    <source>
        <dbReference type="ARBA" id="ARBA00023002"/>
    </source>
</evidence>
<dbReference type="AlphaFoldDB" id="A0AAE3SH35"/>
<dbReference type="EMBL" id="JAPDPJ010000073">
    <property type="protein sequence ID" value="MCW3788941.1"/>
    <property type="molecule type" value="Genomic_DNA"/>
</dbReference>
<name>A0AAE3SH35_9BACT</name>
<dbReference type="InterPro" id="IPR003680">
    <property type="entry name" value="Flavodoxin_fold"/>
</dbReference>
<dbReference type="Gene3D" id="3.40.50.360">
    <property type="match status" value="1"/>
</dbReference>
<gene>
    <name evidence="3" type="ORF">OM075_20900</name>
</gene>
<evidence type="ECO:0000313" key="3">
    <source>
        <dbReference type="EMBL" id="MCW3788941.1"/>
    </source>
</evidence>
<feature type="domain" description="Flavodoxin-like fold" evidence="2">
    <location>
        <begin position="2"/>
        <end position="166"/>
    </location>
</feature>
<proteinExistence type="predicted"/>
<accession>A0AAE3SH35</accession>
<evidence type="ECO:0000259" key="2">
    <source>
        <dbReference type="Pfam" id="PF02525"/>
    </source>
</evidence>
<dbReference type="InterPro" id="IPR029039">
    <property type="entry name" value="Flavoprotein-like_sf"/>
</dbReference>
<dbReference type="RefSeq" id="WP_301192498.1">
    <property type="nucleotide sequence ID" value="NZ_JAPDPJ010000073.1"/>
</dbReference>
<evidence type="ECO:0000313" key="4">
    <source>
        <dbReference type="Proteomes" id="UP001209229"/>
    </source>
</evidence>
<organism evidence="3 4">
    <name type="scientific">Plebeiibacterium sediminum</name>
    <dbReference type="NCBI Taxonomy" id="2992112"/>
    <lineage>
        <taxon>Bacteria</taxon>
        <taxon>Pseudomonadati</taxon>
        <taxon>Bacteroidota</taxon>
        <taxon>Bacteroidia</taxon>
        <taxon>Marinilabiliales</taxon>
        <taxon>Marinilabiliaceae</taxon>
        <taxon>Plebeiibacterium</taxon>
    </lineage>
</organism>
<dbReference type="Proteomes" id="UP001209229">
    <property type="component" value="Unassembled WGS sequence"/>
</dbReference>
<dbReference type="Pfam" id="PF02525">
    <property type="entry name" value="Flavodoxin_2"/>
    <property type="match status" value="1"/>
</dbReference>
<dbReference type="PANTHER" id="PTHR47307">
    <property type="entry name" value="GLUTATHIONE-REGULATED POTASSIUM-EFFLUX SYSTEM ANCILLARY PROTEIN KEFG"/>
    <property type="match status" value="1"/>
</dbReference>
<dbReference type="InterPro" id="IPR046980">
    <property type="entry name" value="KefG/KefF"/>
</dbReference>
<comment type="caution">
    <text evidence="3">The sequence shown here is derived from an EMBL/GenBank/DDBJ whole genome shotgun (WGS) entry which is preliminary data.</text>
</comment>
<dbReference type="GO" id="GO:0003955">
    <property type="term" value="F:NAD(P)H dehydrogenase (quinone) activity"/>
    <property type="evidence" value="ECO:0007669"/>
    <property type="project" value="TreeGrafter"/>
</dbReference>